<keyword evidence="5" id="KW-0862">Zinc</keyword>
<evidence type="ECO:0000256" key="7">
    <source>
        <dbReference type="ARBA" id="ARBA00023125"/>
    </source>
</evidence>
<dbReference type="FunFam" id="3.30.160.60:FF:000432">
    <property type="entry name" value="zinc finger protein Gfi-1b isoform X1"/>
    <property type="match status" value="1"/>
</dbReference>
<dbReference type="PANTHER" id="PTHR23234">
    <property type="entry name" value="ZNF44 PROTEIN"/>
    <property type="match status" value="1"/>
</dbReference>
<evidence type="ECO:0000313" key="14">
    <source>
        <dbReference type="Proteomes" id="UP000053105"/>
    </source>
</evidence>
<feature type="compositionally biased region" description="Low complexity" evidence="11">
    <location>
        <begin position="669"/>
        <end position="679"/>
    </location>
</feature>
<keyword evidence="4 10" id="KW-0863">Zinc-finger</keyword>
<dbReference type="FunFam" id="3.30.160.60:FF:000446">
    <property type="entry name" value="Zinc finger protein"/>
    <property type="match status" value="1"/>
</dbReference>
<evidence type="ECO:0000256" key="8">
    <source>
        <dbReference type="ARBA" id="ARBA00023163"/>
    </source>
</evidence>
<gene>
    <name evidence="13" type="ORF">WN51_04279</name>
</gene>
<dbReference type="SUPFAM" id="SSF57667">
    <property type="entry name" value="beta-beta-alpha zinc fingers"/>
    <property type="match status" value="3"/>
</dbReference>
<dbReference type="Proteomes" id="UP000053105">
    <property type="component" value="Unassembled WGS sequence"/>
</dbReference>
<dbReference type="STRING" id="166423.A0A0M8ZTD5"/>
<keyword evidence="14" id="KW-1185">Reference proteome</keyword>
<keyword evidence="2" id="KW-0479">Metal-binding</keyword>
<dbReference type="GO" id="GO:0008270">
    <property type="term" value="F:zinc ion binding"/>
    <property type="evidence" value="ECO:0007669"/>
    <property type="project" value="UniProtKB-KW"/>
</dbReference>
<evidence type="ECO:0000256" key="9">
    <source>
        <dbReference type="ARBA" id="ARBA00023242"/>
    </source>
</evidence>
<dbReference type="Pfam" id="PF00096">
    <property type="entry name" value="zf-C2H2"/>
    <property type="match status" value="5"/>
</dbReference>
<dbReference type="SMART" id="SM00355">
    <property type="entry name" value="ZnF_C2H2"/>
    <property type="match status" value="6"/>
</dbReference>
<dbReference type="PANTHER" id="PTHR23234:SF10">
    <property type="entry name" value="RIKEN CDNA 6720489N17 GENE-RELATED"/>
    <property type="match status" value="1"/>
</dbReference>
<feature type="domain" description="C2H2-type" evidence="12">
    <location>
        <begin position="570"/>
        <end position="597"/>
    </location>
</feature>
<feature type="compositionally biased region" description="Low complexity" evidence="11">
    <location>
        <begin position="273"/>
        <end position="293"/>
    </location>
</feature>
<dbReference type="InterPro" id="IPR013087">
    <property type="entry name" value="Znf_C2H2_type"/>
</dbReference>
<dbReference type="GO" id="GO:0009887">
    <property type="term" value="P:animal organ morphogenesis"/>
    <property type="evidence" value="ECO:0007669"/>
    <property type="project" value="UniProtKB-ARBA"/>
</dbReference>
<feature type="compositionally biased region" description="Basic and acidic residues" evidence="11">
    <location>
        <begin position="701"/>
        <end position="715"/>
    </location>
</feature>
<dbReference type="PROSITE" id="PS00028">
    <property type="entry name" value="ZINC_FINGER_C2H2_1"/>
    <property type="match status" value="6"/>
</dbReference>
<feature type="compositionally biased region" description="Basic and acidic residues" evidence="11">
    <location>
        <begin position="552"/>
        <end position="569"/>
    </location>
</feature>
<dbReference type="Gene3D" id="3.30.160.60">
    <property type="entry name" value="Classic Zinc Finger"/>
    <property type="match status" value="5"/>
</dbReference>
<name>A0A0M8ZTD5_9HYME</name>
<evidence type="ECO:0000256" key="6">
    <source>
        <dbReference type="ARBA" id="ARBA00023015"/>
    </source>
</evidence>
<dbReference type="FunFam" id="3.30.160.60:FF:000245">
    <property type="entry name" value="zinc finger protein Gfi-1"/>
    <property type="match status" value="1"/>
</dbReference>
<feature type="region of interest" description="Disordered" evidence="11">
    <location>
        <begin position="547"/>
        <end position="569"/>
    </location>
</feature>
<feature type="compositionally biased region" description="Acidic residues" evidence="11">
    <location>
        <begin position="248"/>
        <end position="270"/>
    </location>
</feature>
<dbReference type="AlphaFoldDB" id="A0A0M8ZTD5"/>
<dbReference type="FunFam" id="3.30.160.60:FF:000148">
    <property type="entry name" value="zinc finger protein Gfi-1"/>
    <property type="match status" value="1"/>
</dbReference>
<evidence type="ECO:0000256" key="3">
    <source>
        <dbReference type="ARBA" id="ARBA00022737"/>
    </source>
</evidence>
<dbReference type="GO" id="GO:0000981">
    <property type="term" value="F:DNA-binding transcription factor activity, RNA polymerase II-specific"/>
    <property type="evidence" value="ECO:0007669"/>
    <property type="project" value="UniProtKB-ARBA"/>
</dbReference>
<organism evidence="13 14">
    <name type="scientific">Melipona quadrifasciata</name>
    <dbReference type="NCBI Taxonomy" id="166423"/>
    <lineage>
        <taxon>Eukaryota</taxon>
        <taxon>Metazoa</taxon>
        <taxon>Ecdysozoa</taxon>
        <taxon>Arthropoda</taxon>
        <taxon>Hexapoda</taxon>
        <taxon>Insecta</taxon>
        <taxon>Pterygota</taxon>
        <taxon>Neoptera</taxon>
        <taxon>Endopterygota</taxon>
        <taxon>Hymenoptera</taxon>
        <taxon>Apocrita</taxon>
        <taxon>Aculeata</taxon>
        <taxon>Apoidea</taxon>
        <taxon>Anthophila</taxon>
        <taxon>Apidae</taxon>
        <taxon>Melipona</taxon>
    </lineage>
</organism>
<evidence type="ECO:0000256" key="10">
    <source>
        <dbReference type="PROSITE-ProRule" id="PRU00042"/>
    </source>
</evidence>
<comment type="subcellular location">
    <subcellularLocation>
        <location evidence="1">Nucleus</location>
    </subcellularLocation>
</comment>
<proteinExistence type="predicted"/>
<feature type="domain" description="C2H2-type" evidence="12">
    <location>
        <begin position="411"/>
        <end position="439"/>
    </location>
</feature>
<feature type="domain" description="C2H2-type" evidence="12">
    <location>
        <begin position="468"/>
        <end position="495"/>
    </location>
</feature>
<feature type="compositionally biased region" description="Polar residues" evidence="11">
    <location>
        <begin position="622"/>
        <end position="643"/>
    </location>
</feature>
<dbReference type="EMBL" id="KQ435896">
    <property type="protein sequence ID" value="KOX69243.1"/>
    <property type="molecule type" value="Genomic_DNA"/>
</dbReference>
<keyword evidence="3" id="KW-0677">Repeat</keyword>
<keyword evidence="6" id="KW-0805">Transcription regulation</keyword>
<evidence type="ECO:0000256" key="1">
    <source>
        <dbReference type="ARBA" id="ARBA00004123"/>
    </source>
</evidence>
<keyword evidence="8" id="KW-0804">Transcription</keyword>
<reference evidence="13 14" key="1">
    <citation type="submission" date="2015-07" db="EMBL/GenBank/DDBJ databases">
        <title>The genome of Melipona quadrifasciata.</title>
        <authorList>
            <person name="Pan H."/>
            <person name="Kapheim K."/>
        </authorList>
    </citation>
    <scope>NUCLEOTIDE SEQUENCE [LARGE SCALE GENOMIC DNA]</scope>
    <source>
        <strain evidence="13">0111107301</strain>
        <tissue evidence="13">Whole body</tissue>
    </source>
</reference>
<dbReference type="GO" id="GO:0003002">
    <property type="term" value="P:regionalization"/>
    <property type="evidence" value="ECO:0007669"/>
    <property type="project" value="UniProtKB-ARBA"/>
</dbReference>
<feature type="region of interest" description="Disordered" evidence="11">
    <location>
        <begin position="218"/>
        <end position="344"/>
    </location>
</feature>
<sequence>MMEVQQQHSPVGVGPLDFSRRGVAEASAFRVVKPKQSASSLVHQQALSPETNNNENLQENPQVPVEADGEGFLSLGVGCLMSRLEDRKGGLVVTKVGTLRFIWLLSLLIKLDLPRNEILVSISIESEYWGDDKRDEQVVPWKKDEYTTMYSVFHVLFVEEKSGRASGPGNEKFVRSNDVLMRQRASCAEEGVDGRPVAPSSFLPSARMTKRLSFGVGRLVGSPATRSPSPSHSPCPDSPPSDRRDGEVDVDVEEEEVDVDVEEVGDEDDRDATSSPPRSSTTPSPTSVAISPTSNPPKKSGDTFSVSALLRPDPPSAHLQNASPHRDTASIGAHPPPPGSSILYPPLHLQGGLLPPHPHHPLSYLHPQLLPHHLLPPHLHPLLRGVHPGHPGLHSTHTAHGLHHHPLGDVYSCVKCDKMFSTPHGLEVHARRSHNGKRPFACELCNKTFGHEISLTQHRAVHSAEKVFECKQCGKAFKRSSTLSTHLLIHSDTRPYPCQFCGKRFHQKSDMKKHTYIHTGEWSMVLGHLALRCLTADGAMLLQESGGSELEEQAKERSKSEEGGLGEKPHKCQVCGKAFSQSSNLITHSRKHTGFKPFACELCGRAFQRKVDLRRHRETQHADLNTSQRPSIGSIPGQNSLPNGNPPMMQKTYISHGEREAPSGDVRFSQKLSPSVSSSQRGPFAGFAGQQQEGHIVVENGEGKTSERSEQNGGG</sequence>
<feature type="region of interest" description="Disordered" evidence="11">
    <location>
        <begin position="615"/>
        <end position="715"/>
    </location>
</feature>
<keyword evidence="7" id="KW-0238">DNA-binding</keyword>
<evidence type="ECO:0000256" key="5">
    <source>
        <dbReference type="ARBA" id="ARBA00022833"/>
    </source>
</evidence>
<keyword evidence="9" id="KW-0539">Nucleus</keyword>
<feature type="domain" description="C2H2-type" evidence="12">
    <location>
        <begin position="496"/>
        <end position="523"/>
    </location>
</feature>
<dbReference type="FunFam" id="3.30.160.60:FF:000208">
    <property type="entry name" value="zinc finger protein Gfi-1b"/>
    <property type="match status" value="1"/>
</dbReference>
<dbReference type="GO" id="GO:0005634">
    <property type="term" value="C:nucleus"/>
    <property type="evidence" value="ECO:0007669"/>
    <property type="project" value="UniProtKB-SubCell"/>
</dbReference>
<dbReference type="PROSITE" id="PS50157">
    <property type="entry name" value="ZINC_FINGER_C2H2_2"/>
    <property type="match status" value="6"/>
</dbReference>
<dbReference type="InterPro" id="IPR036236">
    <property type="entry name" value="Znf_C2H2_sf"/>
</dbReference>
<evidence type="ECO:0000256" key="11">
    <source>
        <dbReference type="SAM" id="MobiDB-lite"/>
    </source>
</evidence>
<evidence type="ECO:0000256" key="2">
    <source>
        <dbReference type="ARBA" id="ARBA00022723"/>
    </source>
</evidence>
<dbReference type="GO" id="GO:0000122">
    <property type="term" value="P:negative regulation of transcription by RNA polymerase II"/>
    <property type="evidence" value="ECO:0007669"/>
    <property type="project" value="UniProtKB-ARBA"/>
</dbReference>
<dbReference type="InterPro" id="IPR050758">
    <property type="entry name" value="Znf_C2H2-type"/>
</dbReference>
<protein>
    <submittedName>
        <fullName evidence="13">Zinc finger protein Gfi-1b</fullName>
    </submittedName>
</protein>
<dbReference type="GO" id="GO:0003677">
    <property type="term" value="F:DNA binding"/>
    <property type="evidence" value="ECO:0007669"/>
    <property type="project" value="UniProtKB-KW"/>
</dbReference>
<evidence type="ECO:0000259" key="12">
    <source>
        <dbReference type="PROSITE" id="PS50157"/>
    </source>
</evidence>
<evidence type="ECO:0000256" key="4">
    <source>
        <dbReference type="ARBA" id="ARBA00022771"/>
    </source>
</evidence>
<evidence type="ECO:0000313" key="13">
    <source>
        <dbReference type="EMBL" id="KOX69243.1"/>
    </source>
</evidence>
<dbReference type="OrthoDB" id="6155966at2759"/>
<feature type="domain" description="C2H2-type" evidence="12">
    <location>
        <begin position="598"/>
        <end position="630"/>
    </location>
</feature>
<accession>A0A0M8ZTD5</accession>
<feature type="domain" description="C2H2-type" evidence="12">
    <location>
        <begin position="440"/>
        <end position="467"/>
    </location>
</feature>